<keyword evidence="2" id="KW-0732">Signal</keyword>
<evidence type="ECO:0000313" key="3">
    <source>
        <dbReference type="EMBL" id="QPT09276.1"/>
    </source>
</evidence>
<name>A0A7T3E7E4_SPHPI</name>
<accession>A0A7T3E7E4</accession>
<evidence type="ECO:0000256" key="1">
    <source>
        <dbReference type="SAM" id="Phobius"/>
    </source>
</evidence>
<keyword evidence="1" id="KW-0812">Transmembrane</keyword>
<keyword evidence="1" id="KW-1133">Transmembrane helix</keyword>
<dbReference type="Proteomes" id="UP000594836">
    <property type="component" value="Chromosome"/>
</dbReference>
<sequence length="237" mass="26287">MGKVVKTVAIIAVSAAIAFAAPYIATTFLGLSGVAATVAGAAIATTLSIAATALYKVLTGPPSSTRGLHPISTPLVPTSLQTSPIGETGWRNPMFMPGQRFIIERMSGTCMLPIIYQRWAIIDRQAPVRSNDLVMIRVADQRRYYLNGARRDPIRLWQALIRVPMIKSFTGIADNTLLFKHTNPEIHLETDLNGVDMLYRVRAVEVSFRQAVRTWWRMRRNPDAYDHRLAQAVANRG</sequence>
<feature type="signal peptide" evidence="2">
    <location>
        <begin position="1"/>
        <end position="20"/>
    </location>
</feature>
<dbReference type="AlphaFoldDB" id="A0A7T3E7E4"/>
<keyword evidence="1" id="KW-0472">Membrane</keyword>
<dbReference type="EMBL" id="CP065713">
    <property type="protein sequence ID" value="QPT09276.1"/>
    <property type="molecule type" value="Genomic_DNA"/>
</dbReference>
<evidence type="ECO:0000313" key="4">
    <source>
        <dbReference type="Proteomes" id="UP000594836"/>
    </source>
</evidence>
<organism evidence="3 4">
    <name type="scientific">Sphingomonas paucimobilis</name>
    <name type="common">Pseudomonas paucimobilis</name>
    <dbReference type="NCBI Taxonomy" id="13689"/>
    <lineage>
        <taxon>Bacteria</taxon>
        <taxon>Pseudomonadati</taxon>
        <taxon>Pseudomonadota</taxon>
        <taxon>Alphaproteobacteria</taxon>
        <taxon>Sphingomonadales</taxon>
        <taxon>Sphingomonadaceae</taxon>
        <taxon>Sphingomonas</taxon>
    </lineage>
</organism>
<gene>
    <name evidence="3" type="ORF">I6G38_02925</name>
</gene>
<protein>
    <submittedName>
        <fullName evidence="3">Uncharacterized protein</fullName>
    </submittedName>
</protein>
<proteinExistence type="predicted"/>
<dbReference type="RefSeq" id="WP_197939161.1">
    <property type="nucleotide sequence ID" value="NZ_CP065713.1"/>
</dbReference>
<reference evidence="3 4" key="1">
    <citation type="submission" date="2020-12" db="EMBL/GenBank/DDBJ databases">
        <title>FDA dAtabase for Regulatory Grade micrObial Sequences (FDA-ARGOS): Supporting development and validation of Infectious Disease Dx tests.</title>
        <authorList>
            <person name="Sproer C."/>
            <person name="Gronow S."/>
            <person name="Severitt S."/>
            <person name="Schroder I."/>
            <person name="Tallon L."/>
            <person name="Sadzewicz L."/>
            <person name="Zhao X."/>
            <person name="Boylan J."/>
            <person name="Ott S."/>
            <person name="Bowen H."/>
            <person name="Vavikolanu K."/>
            <person name="Mehta A."/>
            <person name="Aluvathingal J."/>
            <person name="Nadendla S."/>
            <person name="Lowell S."/>
            <person name="Myers T."/>
            <person name="Yan Y."/>
            <person name="Sichtig H."/>
        </authorList>
    </citation>
    <scope>NUCLEOTIDE SEQUENCE [LARGE SCALE GENOMIC DNA]</scope>
    <source>
        <strain evidence="3 4">FDAARGOS_881</strain>
    </source>
</reference>
<feature type="chain" id="PRO_5032557444" evidence="2">
    <location>
        <begin position="21"/>
        <end position="237"/>
    </location>
</feature>
<feature type="transmembrane region" description="Helical" evidence="1">
    <location>
        <begin position="30"/>
        <end position="55"/>
    </location>
</feature>
<evidence type="ECO:0000256" key="2">
    <source>
        <dbReference type="SAM" id="SignalP"/>
    </source>
</evidence>